<protein>
    <submittedName>
        <fullName evidence="1">Uncharacterized protein</fullName>
    </submittedName>
</protein>
<reference evidence="1 2" key="1">
    <citation type="submission" date="2018-11" db="EMBL/GenBank/DDBJ databases">
        <authorList>
            <consortium name="Pathogen Informatics"/>
        </authorList>
    </citation>
    <scope>NUCLEOTIDE SEQUENCE [LARGE SCALE GENOMIC DNA]</scope>
</reference>
<accession>A0A3P6PUQ2</accession>
<dbReference type="Proteomes" id="UP000281553">
    <property type="component" value="Unassembled WGS sequence"/>
</dbReference>
<keyword evidence="2" id="KW-1185">Reference proteome</keyword>
<proteinExistence type="predicted"/>
<dbReference type="EMBL" id="UYRU01009059">
    <property type="protein sequence ID" value="VDK43356.1"/>
    <property type="molecule type" value="Genomic_DNA"/>
</dbReference>
<evidence type="ECO:0000313" key="2">
    <source>
        <dbReference type="Proteomes" id="UP000281553"/>
    </source>
</evidence>
<organism evidence="1 2">
    <name type="scientific">Dibothriocephalus latus</name>
    <name type="common">Fish tapeworm</name>
    <name type="synonym">Diphyllobothrium latum</name>
    <dbReference type="NCBI Taxonomy" id="60516"/>
    <lineage>
        <taxon>Eukaryota</taxon>
        <taxon>Metazoa</taxon>
        <taxon>Spiralia</taxon>
        <taxon>Lophotrochozoa</taxon>
        <taxon>Platyhelminthes</taxon>
        <taxon>Cestoda</taxon>
        <taxon>Eucestoda</taxon>
        <taxon>Diphyllobothriidea</taxon>
        <taxon>Diphyllobothriidae</taxon>
        <taxon>Dibothriocephalus</taxon>
    </lineage>
</organism>
<gene>
    <name evidence="1" type="ORF">DILT_LOCUS1377</name>
</gene>
<dbReference type="AlphaFoldDB" id="A0A3P6PUQ2"/>
<name>A0A3P6PUQ2_DIBLA</name>
<evidence type="ECO:0000313" key="1">
    <source>
        <dbReference type="EMBL" id="VDK43356.1"/>
    </source>
</evidence>
<sequence>MIRKLPSRWLSEIWTSIPAKPWATLTLTNFE</sequence>